<dbReference type="CDD" id="cd10028">
    <property type="entry name" value="UDG-F2_TDG_MUG"/>
    <property type="match status" value="1"/>
</dbReference>
<dbReference type="InterPro" id="IPR036895">
    <property type="entry name" value="Uracil-DNA_glycosylase-like_sf"/>
</dbReference>
<evidence type="ECO:0000259" key="4">
    <source>
        <dbReference type="SMART" id="SM00986"/>
    </source>
</evidence>
<dbReference type="SMART" id="SM00987">
    <property type="entry name" value="UreE_C"/>
    <property type="match status" value="1"/>
</dbReference>
<dbReference type="RefSeq" id="WP_168076694.1">
    <property type="nucleotide sequence ID" value="NZ_BAAAQJ010000002.1"/>
</dbReference>
<keyword evidence="1" id="KW-0227">DNA damage</keyword>
<accession>A0A8J3PLK1</accession>
<keyword evidence="6" id="KW-1185">Reference proteome</keyword>
<evidence type="ECO:0000256" key="2">
    <source>
        <dbReference type="ARBA" id="ARBA00022801"/>
    </source>
</evidence>
<comment type="caution">
    <text evidence="5">The sequence shown here is derived from an EMBL/GenBank/DDBJ whole genome shotgun (WGS) entry which is preliminary data.</text>
</comment>
<dbReference type="GO" id="GO:0006285">
    <property type="term" value="P:base-excision repair, AP site formation"/>
    <property type="evidence" value="ECO:0007669"/>
    <property type="project" value="InterPro"/>
</dbReference>
<reference evidence="5" key="1">
    <citation type="submission" date="2021-01" db="EMBL/GenBank/DDBJ databases">
        <title>Whole genome shotgun sequence of Planosporangium flavigriseum NBRC 105377.</title>
        <authorList>
            <person name="Komaki H."/>
            <person name="Tamura T."/>
        </authorList>
    </citation>
    <scope>NUCLEOTIDE SEQUENCE</scope>
    <source>
        <strain evidence="5">NBRC 105377</strain>
    </source>
</reference>
<dbReference type="Proteomes" id="UP000653674">
    <property type="component" value="Unassembled WGS sequence"/>
</dbReference>
<sequence length="182" mass="19688">MSARPSPADLDAAAGRVIPDVIAPDLAVLFCGINPGLWSAATGHHFARPGNRFWPALHRGGFTPRQFRPDEQDELLAYGLGITNFVERGSARADELTRDELVDGGAVLAAKVHEYRPRWLAVLGVGAYRTAFGQRTAKVGAQPERIGATPVWVLPNPSGLNAHYTLNRLAAEFAALREAVER</sequence>
<dbReference type="Gene3D" id="3.40.470.10">
    <property type="entry name" value="Uracil-DNA glycosylase-like domain"/>
    <property type="match status" value="1"/>
</dbReference>
<evidence type="ECO:0000256" key="1">
    <source>
        <dbReference type="ARBA" id="ARBA00022763"/>
    </source>
</evidence>
<proteinExistence type="predicted"/>
<dbReference type="PANTHER" id="PTHR12159:SF9">
    <property type="entry name" value="G_T MISMATCH-SPECIFIC THYMINE DNA GLYCOSYLASE"/>
    <property type="match status" value="1"/>
</dbReference>
<dbReference type="Pfam" id="PF03167">
    <property type="entry name" value="UDG"/>
    <property type="match status" value="1"/>
</dbReference>
<dbReference type="PANTHER" id="PTHR12159">
    <property type="entry name" value="G/T AND G/U MISMATCH-SPECIFIC DNA GLYCOSYLASE"/>
    <property type="match status" value="1"/>
</dbReference>
<dbReference type="InterPro" id="IPR005122">
    <property type="entry name" value="Uracil-DNA_glycosylase-like"/>
</dbReference>
<gene>
    <name evidence="5" type="ORF">Pfl04_17430</name>
</gene>
<dbReference type="NCBIfam" id="NF007570">
    <property type="entry name" value="PRK10201.1"/>
    <property type="match status" value="1"/>
</dbReference>
<evidence type="ECO:0000313" key="5">
    <source>
        <dbReference type="EMBL" id="GIG73339.1"/>
    </source>
</evidence>
<dbReference type="SUPFAM" id="SSF52141">
    <property type="entry name" value="Uracil-DNA glycosylase-like"/>
    <property type="match status" value="1"/>
</dbReference>
<name>A0A8J3PLK1_9ACTN</name>
<feature type="domain" description="Uracil-DNA glycosylase-like" evidence="4">
    <location>
        <begin position="19"/>
        <end position="177"/>
    </location>
</feature>
<dbReference type="InterPro" id="IPR015637">
    <property type="entry name" value="MUG/TDG"/>
</dbReference>
<dbReference type="EMBL" id="BONU01000008">
    <property type="protein sequence ID" value="GIG73339.1"/>
    <property type="molecule type" value="Genomic_DNA"/>
</dbReference>
<dbReference type="GO" id="GO:0004844">
    <property type="term" value="F:uracil DNA N-glycosylase activity"/>
    <property type="evidence" value="ECO:0007669"/>
    <property type="project" value="TreeGrafter"/>
</dbReference>
<evidence type="ECO:0000313" key="6">
    <source>
        <dbReference type="Proteomes" id="UP000653674"/>
    </source>
</evidence>
<organism evidence="5 6">
    <name type="scientific">Planosporangium flavigriseum</name>
    <dbReference type="NCBI Taxonomy" id="373681"/>
    <lineage>
        <taxon>Bacteria</taxon>
        <taxon>Bacillati</taxon>
        <taxon>Actinomycetota</taxon>
        <taxon>Actinomycetes</taxon>
        <taxon>Micromonosporales</taxon>
        <taxon>Micromonosporaceae</taxon>
        <taxon>Planosporangium</taxon>
    </lineage>
</organism>
<evidence type="ECO:0000256" key="3">
    <source>
        <dbReference type="ARBA" id="ARBA00023204"/>
    </source>
</evidence>
<dbReference type="GO" id="GO:0008263">
    <property type="term" value="F:pyrimidine-specific mismatch base pair DNA N-glycosylase activity"/>
    <property type="evidence" value="ECO:0007669"/>
    <property type="project" value="TreeGrafter"/>
</dbReference>
<dbReference type="SMART" id="SM00986">
    <property type="entry name" value="UDG"/>
    <property type="match status" value="1"/>
</dbReference>
<dbReference type="AlphaFoldDB" id="A0A8J3PLK1"/>
<keyword evidence="2" id="KW-0378">Hydrolase</keyword>
<keyword evidence="3" id="KW-0234">DNA repair</keyword>
<protein>
    <submittedName>
        <fullName evidence="5">Mismatch-specific DNA-glycosylase</fullName>
    </submittedName>
</protein>